<comment type="caution">
    <text evidence="1">The sequence shown here is derived from an EMBL/GenBank/DDBJ whole genome shotgun (WGS) entry which is preliminary data.</text>
</comment>
<evidence type="ECO:0000313" key="1">
    <source>
        <dbReference type="EMBL" id="KAK3771206.1"/>
    </source>
</evidence>
<name>A0AAE0ZLY7_9GAST</name>
<dbReference type="AlphaFoldDB" id="A0AAE0ZLY7"/>
<sequence>MVTRPSGRTISSCPLNLDTGGHMSTYCHDVGLTPGRHYVTKIINSMSQITRSSDHPLRHPPRTQLMSYFSWGATLI</sequence>
<evidence type="ECO:0000313" key="2">
    <source>
        <dbReference type="Proteomes" id="UP001283361"/>
    </source>
</evidence>
<dbReference type="Proteomes" id="UP001283361">
    <property type="component" value="Unassembled WGS sequence"/>
</dbReference>
<dbReference type="EMBL" id="JAWDGP010003764">
    <property type="protein sequence ID" value="KAK3771206.1"/>
    <property type="molecule type" value="Genomic_DNA"/>
</dbReference>
<proteinExistence type="predicted"/>
<organism evidence="1 2">
    <name type="scientific">Elysia crispata</name>
    <name type="common">lettuce slug</name>
    <dbReference type="NCBI Taxonomy" id="231223"/>
    <lineage>
        <taxon>Eukaryota</taxon>
        <taxon>Metazoa</taxon>
        <taxon>Spiralia</taxon>
        <taxon>Lophotrochozoa</taxon>
        <taxon>Mollusca</taxon>
        <taxon>Gastropoda</taxon>
        <taxon>Heterobranchia</taxon>
        <taxon>Euthyneura</taxon>
        <taxon>Panpulmonata</taxon>
        <taxon>Sacoglossa</taxon>
        <taxon>Placobranchoidea</taxon>
        <taxon>Plakobranchidae</taxon>
        <taxon>Elysia</taxon>
    </lineage>
</organism>
<keyword evidence="2" id="KW-1185">Reference proteome</keyword>
<accession>A0AAE0ZLY7</accession>
<gene>
    <name evidence="1" type="ORF">RRG08_053352</name>
</gene>
<protein>
    <submittedName>
        <fullName evidence="1">Uncharacterized protein</fullName>
    </submittedName>
</protein>
<reference evidence="1" key="1">
    <citation type="journal article" date="2023" name="G3 (Bethesda)">
        <title>A reference genome for the long-term kleptoplast-retaining sea slug Elysia crispata morphotype clarki.</title>
        <authorList>
            <person name="Eastman K.E."/>
            <person name="Pendleton A.L."/>
            <person name="Shaikh M.A."/>
            <person name="Suttiyut T."/>
            <person name="Ogas R."/>
            <person name="Tomko P."/>
            <person name="Gavelis G."/>
            <person name="Widhalm J.R."/>
            <person name="Wisecaver J.H."/>
        </authorList>
    </citation>
    <scope>NUCLEOTIDE SEQUENCE</scope>
    <source>
        <strain evidence="1">ECLA1</strain>
    </source>
</reference>